<accession>A0A5C5WF91</accession>
<proteinExistence type="predicted"/>
<evidence type="ECO:0000259" key="1">
    <source>
        <dbReference type="Pfam" id="PF12975"/>
    </source>
</evidence>
<dbReference type="OrthoDB" id="9789349at2"/>
<dbReference type="Gene3D" id="2.60.40.2390">
    <property type="match status" value="1"/>
</dbReference>
<protein>
    <recommendedName>
        <fullName evidence="1">DUF3859 domain-containing protein</fullName>
    </recommendedName>
</protein>
<dbReference type="AlphaFoldDB" id="A0A5C5WF91"/>
<keyword evidence="3" id="KW-1185">Reference proteome</keyword>
<dbReference type="Proteomes" id="UP000316598">
    <property type="component" value="Unassembled WGS sequence"/>
</dbReference>
<dbReference type="Pfam" id="PF12975">
    <property type="entry name" value="DUF3859"/>
    <property type="match status" value="1"/>
</dbReference>
<feature type="domain" description="DUF3859" evidence="1">
    <location>
        <begin position="5"/>
        <end position="126"/>
    </location>
</feature>
<dbReference type="EMBL" id="SJPI01000003">
    <property type="protein sequence ID" value="TWT49434.1"/>
    <property type="molecule type" value="Genomic_DNA"/>
</dbReference>
<comment type="caution">
    <text evidence="2">The sequence shown here is derived from an EMBL/GenBank/DDBJ whole genome shotgun (WGS) entry which is preliminary data.</text>
</comment>
<evidence type="ECO:0000313" key="2">
    <source>
        <dbReference type="EMBL" id="TWT49434.1"/>
    </source>
</evidence>
<reference evidence="2 3" key="1">
    <citation type="submission" date="2019-02" db="EMBL/GenBank/DDBJ databases">
        <title>Deep-cultivation of Planctomycetes and their phenomic and genomic characterization uncovers novel biology.</title>
        <authorList>
            <person name="Wiegand S."/>
            <person name="Jogler M."/>
            <person name="Boedeker C."/>
            <person name="Pinto D."/>
            <person name="Vollmers J."/>
            <person name="Rivas-Marin E."/>
            <person name="Kohn T."/>
            <person name="Peeters S.H."/>
            <person name="Heuer A."/>
            <person name="Rast P."/>
            <person name="Oberbeckmann S."/>
            <person name="Bunk B."/>
            <person name="Jeske O."/>
            <person name="Meyerdierks A."/>
            <person name="Storesund J.E."/>
            <person name="Kallscheuer N."/>
            <person name="Luecker S."/>
            <person name="Lage O.M."/>
            <person name="Pohl T."/>
            <person name="Merkel B.J."/>
            <person name="Hornburger P."/>
            <person name="Mueller R.-W."/>
            <person name="Bruemmer F."/>
            <person name="Labrenz M."/>
            <person name="Spormann A.M."/>
            <person name="Op Den Camp H."/>
            <person name="Overmann J."/>
            <person name="Amann R."/>
            <person name="Jetten M.S.M."/>
            <person name="Mascher T."/>
            <person name="Medema M.H."/>
            <person name="Devos D.P."/>
            <person name="Kaster A.-K."/>
            <person name="Ovreas L."/>
            <person name="Rohde M."/>
            <person name="Galperin M.Y."/>
            <person name="Jogler C."/>
        </authorList>
    </citation>
    <scope>NUCLEOTIDE SEQUENCE [LARGE SCALE GENOMIC DNA]</scope>
    <source>
        <strain evidence="2 3">Pla22</strain>
    </source>
</reference>
<dbReference type="RefSeq" id="WP_146516939.1">
    <property type="nucleotide sequence ID" value="NZ_SJPI01000003.1"/>
</dbReference>
<gene>
    <name evidence="2" type="ORF">Pla22_46300</name>
</gene>
<evidence type="ECO:0000313" key="3">
    <source>
        <dbReference type="Proteomes" id="UP000316598"/>
    </source>
</evidence>
<dbReference type="InterPro" id="IPR024331">
    <property type="entry name" value="DUF3859"/>
</dbReference>
<organism evidence="2 3">
    <name type="scientific">Rubripirellula amarantea</name>
    <dbReference type="NCBI Taxonomy" id="2527999"/>
    <lineage>
        <taxon>Bacteria</taxon>
        <taxon>Pseudomonadati</taxon>
        <taxon>Planctomycetota</taxon>
        <taxon>Planctomycetia</taxon>
        <taxon>Pirellulales</taxon>
        <taxon>Pirellulaceae</taxon>
        <taxon>Rubripirellula</taxon>
    </lineage>
</organism>
<name>A0A5C5WF91_9BACT</name>
<sequence>MARRKPEFRMITHGIYTKWISESKDLPSFQEQTTQIPARVDIEFGFIVSIKNAKNESLQYCIDHPGIRDSDGKVRAPFEGIVYVKSNDWQFYLGDTIWEPIADKLGDWRMTLEHDGKVIADKTFHVSEGSYEENQSTKKDSPLSP</sequence>